<dbReference type="Pfam" id="PF01527">
    <property type="entry name" value="HTH_Tnp_1"/>
    <property type="match status" value="1"/>
</dbReference>
<keyword evidence="3" id="KW-1185">Reference proteome</keyword>
<gene>
    <name evidence="2" type="ORF">CKO45_24495</name>
</gene>
<dbReference type="InterPro" id="IPR002514">
    <property type="entry name" value="Transposase_8"/>
</dbReference>
<feature type="region of interest" description="Disordered" evidence="1">
    <location>
        <begin position="1"/>
        <end position="21"/>
    </location>
</feature>
<accession>A0ABS1D3J9</accession>
<dbReference type="PANTHER" id="PTHR37936">
    <property type="entry name" value="TRANSPOSASE INSC FOR INSERTION ELEMENT IS2A-RELATED"/>
    <property type="match status" value="1"/>
</dbReference>
<evidence type="ECO:0008006" key="4">
    <source>
        <dbReference type="Google" id="ProtNLM"/>
    </source>
</evidence>
<proteinExistence type="predicted"/>
<dbReference type="PANTHER" id="PTHR37936:SF3">
    <property type="entry name" value="TRANSPOSASE INSC FOR INSERTION ELEMENT IS2A-RELATED"/>
    <property type="match status" value="1"/>
</dbReference>
<evidence type="ECO:0000313" key="2">
    <source>
        <dbReference type="EMBL" id="MBK1661374.1"/>
    </source>
</evidence>
<dbReference type="EMBL" id="NRSG01000292">
    <property type="protein sequence ID" value="MBK1661374.1"/>
    <property type="molecule type" value="Genomic_DNA"/>
</dbReference>
<dbReference type="NCBIfam" id="NF047595">
    <property type="entry name" value="IS66_ISRel24_TnpA"/>
    <property type="match status" value="1"/>
</dbReference>
<dbReference type="RefSeq" id="WP_133220537.1">
    <property type="nucleotide sequence ID" value="NZ_NRSG01000292.1"/>
</dbReference>
<dbReference type="InterPro" id="IPR010921">
    <property type="entry name" value="Trp_repressor/repl_initiator"/>
</dbReference>
<dbReference type="Proteomes" id="UP000697995">
    <property type="component" value="Unassembled WGS sequence"/>
</dbReference>
<comment type="caution">
    <text evidence="2">The sequence shown here is derived from an EMBL/GenBank/DDBJ whole genome shotgun (WGS) entry which is preliminary data.</text>
</comment>
<name>A0ABS1D3J9_9PROT</name>
<dbReference type="SUPFAM" id="SSF48295">
    <property type="entry name" value="TrpR-like"/>
    <property type="match status" value="1"/>
</dbReference>
<evidence type="ECO:0000256" key="1">
    <source>
        <dbReference type="SAM" id="MobiDB-lite"/>
    </source>
</evidence>
<evidence type="ECO:0000313" key="3">
    <source>
        <dbReference type="Proteomes" id="UP000697995"/>
    </source>
</evidence>
<organism evidence="2 3">
    <name type="scientific">Paracraurococcus ruber</name>
    <dbReference type="NCBI Taxonomy" id="77675"/>
    <lineage>
        <taxon>Bacteria</taxon>
        <taxon>Pseudomonadati</taxon>
        <taxon>Pseudomonadota</taxon>
        <taxon>Alphaproteobacteria</taxon>
        <taxon>Acetobacterales</taxon>
        <taxon>Roseomonadaceae</taxon>
        <taxon>Paracraurococcus</taxon>
    </lineage>
</organism>
<reference evidence="2 3" key="1">
    <citation type="journal article" date="2020" name="Microorganisms">
        <title>Osmotic Adaptation and Compatible Solute Biosynthesis of Phototrophic Bacteria as Revealed from Genome Analyses.</title>
        <authorList>
            <person name="Imhoff J.F."/>
            <person name="Rahn T."/>
            <person name="Kunzel S."/>
            <person name="Keller A."/>
            <person name="Neulinger S.C."/>
        </authorList>
    </citation>
    <scope>NUCLEOTIDE SEQUENCE [LARGE SCALE GENOMIC DNA]</scope>
    <source>
        <strain evidence="2 3">DSM 15382</strain>
    </source>
</reference>
<sequence>MEVDAEATSTHTTARTSTRSEVVEVVTRGERRRTWLDEQKRLIVLDAMQPGALVTEVARRWGVGTGLIYTWRKQLRQGELGAMPVPAPTFAQVTVEPLPASAEPEPAAPISEVPAEVGGGDAGLIEVALPCGATVRVGRHVDEAALRRVLSAVRAR</sequence>
<protein>
    <recommendedName>
        <fullName evidence="4">Transposase</fullName>
    </recommendedName>
</protein>